<dbReference type="EMBL" id="CM017617">
    <property type="protein sequence ID" value="TYI13794.1"/>
    <property type="molecule type" value="Genomic_DNA"/>
</dbReference>
<sequence>MGPLPSCYCGARERGDLGFAETWLNFWGRLGLFQLLGRCIWAMGHWVSILVVIFGPL</sequence>
<evidence type="ECO:0000313" key="2">
    <source>
        <dbReference type="EMBL" id="TYI13794.1"/>
    </source>
</evidence>
<dbReference type="AlphaFoldDB" id="A0A5D2PEU3"/>
<keyword evidence="1" id="KW-0472">Membrane</keyword>
<reference evidence="2 3" key="1">
    <citation type="submission" date="2019-07" db="EMBL/GenBank/DDBJ databases">
        <title>WGS assembly of Gossypium tomentosum.</title>
        <authorList>
            <person name="Chen Z.J."/>
            <person name="Sreedasyam A."/>
            <person name="Ando A."/>
            <person name="Song Q."/>
            <person name="De L."/>
            <person name="Hulse-Kemp A."/>
            <person name="Ding M."/>
            <person name="Ye W."/>
            <person name="Kirkbride R."/>
            <person name="Jenkins J."/>
            <person name="Plott C."/>
            <person name="Lovell J."/>
            <person name="Lin Y.-M."/>
            <person name="Vaughn R."/>
            <person name="Liu B."/>
            <person name="Li W."/>
            <person name="Simpson S."/>
            <person name="Scheffler B."/>
            <person name="Saski C."/>
            <person name="Grover C."/>
            <person name="Hu G."/>
            <person name="Conover J."/>
            <person name="Carlson J."/>
            <person name="Shu S."/>
            <person name="Boston L."/>
            <person name="Williams M."/>
            <person name="Peterson D."/>
            <person name="Mcgee K."/>
            <person name="Jones D."/>
            <person name="Wendel J."/>
            <person name="Stelly D."/>
            <person name="Grimwood J."/>
            <person name="Schmutz J."/>
        </authorList>
    </citation>
    <scope>NUCLEOTIDE SEQUENCE [LARGE SCALE GENOMIC DNA]</scope>
    <source>
        <strain evidence="2">7179.01</strain>
    </source>
</reference>
<feature type="transmembrane region" description="Helical" evidence="1">
    <location>
        <begin position="35"/>
        <end position="55"/>
    </location>
</feature>
<proteinExistence type="predicted"/>
<evidence type="ECO:0000256" key="1">
    <source>
        <dbReference type="SAM" id="Phobius"/>
    </source>
</evidence>
<name>A0A5D2PEU3_GOSTO</name>
<organism evidence="2 3">
    <name type="scientific">Gossypium tomentosum</name>
    <name type="common">Hawaiian cotton</name>
    <name type="synonym">Gossypium sandvicense</name>
    <dbReference type="NCBI Taxonomy" id="34277"/>
    <lineage>
        <taxon>Eukaryota</taxon>
        <taxon>Viridiplantae</taxon>
        <taxon>Streptophyta</taxon>
        <taxon>Embryophyta</taxon>
        <taxon>Tracheophyta</taxon>
        <taxon>Spermatophyta</taxon>
        <taxon>Magnoliopsida</taxon>
        <taxon>eudicotyledons</taxon>
        <taxon>Gunneridae</taxon>
        <taxon>Pentapetalae</taxon>
        <taxon>rosids</taxon>
        <taxon>malvids</taxon>
        <taxon>Malvales</taxon>
        <taxon>Malvaceae</taxon>
        <taxon>Malvoideae</taxon>
        <taxon>Gossypium</taxon>
    </lineage>
</organism>
<keyword evidence="3" id="KW-1185">Reference proteome</keyword>
<evidence type="ECO:0000313" key="3">
    <source>
        <dbReference type="Proteomes" id="UP000322667"/>
    </source>
</evidence>
<accession>A0A5D2PEU3</accession>
<gene>
    <name evidence="2" type="ORF">ES332_A08G082400v1</name>
</gene>
<protein>
    <submittedName>
        <fullName evidence="2">Uncharacterized protein</fullName>
    </submittedName>
</protein>
<keyword evidence="1" id="KW-0812">Transmembrane</keyword>
<dbReference type="Proteomes" id="UP000322667">
    <property type="component" value="Chromosome A08"/>
</dbReference>
<keyword evidence="1" id="KW-1133">Transmembrane helix</keyword>